<dbReference type="Proteomes" id="UP001272052">
    <property type="component" value="Unassembled WGS sequence"/>
</dbReference>
<organism evidence="2 3">
    <name type="scientific">Methanimicrococcus hacksteinii</name>
    <dbReference type="NCBI Taxonomy" id="3028293"/>
    <lineage>
        <taxon>Archaea</taxon>
        <taxon>Methanobacteriati</taxon>
        <taxon>Methanobacteriota</taxon>
        <taxon>Stenosarchaea group</taxon>
        <taxon>Methanomicrobia</taxon>
        <taxon>Methanosarcinales</taxon>
        <taxon>Methanosarcinaceae</taxon>
        <taxon>Methanimicrococcus</taxon>
    </lineage>
</organism>
<reference evidence="2 3" key="1">
    <citation type="submission" date="2023-06" db="EMBL/GenBank/DDBJ databases">
        <title>Genome sequence of Methanimicrococcus sp. At1.</title>
        <authorList>
            <person name="Protasov E."/>
            <person name="Platt K."/>
            <person name="Poehlein A."/>
            <person name="Daniel R."/>
            <person name="Brune A."/>
        </authorList>
    </citation>
    <scope>NUCLEOTIDE SEQUENCE [LARGE SCALE GENOMIC DNA]</scope>
    <source>
        <strain evidence="2 3">At1</strain>
    </source>
</reference>
<evidence type="ECO:0000313" key="3">
    <source>
        <dbReference type="Proteomes" id="UP001272052"/>
    </source>
</evidence>
<feature type="domain" description="HD-associated" evidence="1">
    <location>
        <begin position="5"/>
        <end position="62"/>
    </location>
</feature>
<name>A0ABU3VPG7_9EURY</name>
<keyword evidence="3" id="KW-1185">Reference proteome</keyword>
<comment type="caution">
    <text evidence="2">The sequence shown here is derived from an EMBL/GenBank/DDBJ whole genome shotgun (WGS) entry which is preliminary data.</text>
</comment>
<accession>A0ABU3VPG7</accession>
<dbReference type="RefSeq" id="WP_318785723.1">
    <property type="nucleotide sequence ID" value="NZ_JAWDKC010000015.1"/>
</dbReference>
<proteinExistence type="predicted"/>
<gene>
    <name evidence="2" type="ORF">MmiAt1_08730</name>
</gene>
<dbReference type="EMBL" id="JAWDKC010000015">
    <property type="protein sequence ID" value="MDV0445302.1"/>
    <property type="molecule type" value="Genomic_DNA"/>
</dbReference>
<evidence type="ECO:0000259" key="1">
    <source>
        <dbReference type="Pfam" id="PF19276"/>
    </source>
</evidence>
<sequence length="75" mass="8614">MKALVMDKGMKKLTDASLFVKDLEHVQIENWKMGVFTPKEHLEAVSKAAYDFFEIETKPKTKQIALTDLLENDSQ</sequence>
<protein>
    <recommendedName>
        <fullName evidence="1">HD-associated domain-containing protein</fullName>
    </recommendedName>
</protein>
<dbReference type="InterPro" id="IPR045509">
    <property type="entry name" value="HD_assoc_2"/>
</dbReference>
<dbReference type="Pfam" id="PF19276">
    <property type="entry name" value="HD_assoc_2"/>
    <property type="match status" value="1"/>
</dbReference>
<evidence type="ECO:0000313" key="2">
    <source>
        <dbReference type="EMBL" id="MDV0445302.1"/>
    </source>
</evidence>